<comment type="similarity">
    <text evidence="4">Belongs to the putative lipase ROG1 family.</text>
</comment>
<comment type="caution">
    <text evidence="9">The sequence shown here is derived from an EMBL/GenBank/DDBJ whole genome shotgun (WGS) entry which is preliminary data.</text>
</comment>
<dbReference type="GO" id="GO:0016020">
    <property type="term" value="C:membrane"/>
    <property type="evidence" value="ECO:0007669"/>
    <property type="project" value="UniProtKB-SubCell"/>
</dbReference>
<evidence type="ECO:0000313" key="10">
    <source>
        <dbReference type="Proteomes" id="UP000654918"/>
    </source>
</evidence>
<dbReference type="Gene3D" id="3.40.50.1820">
    <property type="entry name" value="alpha/beta hydrolase"/>
    <property type="match status" value="1"/>
</dbReference>
<protein>
    <recommendedName>
        <fullName evidence="8">DUF676 domain-containing protein</fullName>
    </recommendedName>
</protein>
<dbReference type="PANTHER" id="PTHR48182:SF2">
    <property type="entry name" value="PROTEIN SERAC1"/>
    <property type="match status" value="1"/>
</dbReference>
<feature type="domain" description="DUF676" evidence="8">
    <location>
        <begin position="31"/>
        <end position="153"/>
    </location>
</feature>
<evidence type="ECO:0000256" key="3">
    <source>
        <dbReference type="ARBA" id="ARBA00004370"/>
    </source>
</evidence>
<evidence type="ECO:0000256" key="6">
    <source>
        <dbReference type="ARBA" id="ARBA00023128"/>
    </source>
</evidence>
<dbReference type="Pfam" id="PF05057">
    <property type="entry name" value="DUF676"/>
    <property type="match status" value="1"/>
</dbReference>
<dbReference type="GO" id="GO:0005739">
    <property type="term" value="C:mitochondrion"/>
    <property type="evidence" value="ECO:0007669"/>
    <property type="project" value="UniProtKB-SubCell"/>
</dbReference>
<reference evidence="9" key="1">
    <citation type="journal article" date="2020" name="Phytopathology">
        <title>Genome Sequence Resources of Colletotrichum truncatum, C. plurivorum, C. musicola, and C. sojae: Four Species Pathogenic to Soybean (Glycine max).</title>
        <authorList>
            <person name="Rogerio F."/>
            <person name="Boufleur T.R."/>
            <person name="Ciampi-Guillardi M."/>
            <person name="Sukno S.A."/>
            <person name="Thon M.R."/>
            <person name="Massola Junior N.S."/>
            <person name="Baroncelli R."/>
        </authorList>
    </citation>
    <scope>NUCLEOTIDE SEQUENCE</scope>
    <source>
        <strain evidence="9">LFN00145</strain>
    </source>
</reference>
<evidence type="ECO:0000256" key="2">
    <source>
        <dbReference type="ARBA" id="ARBA00004240"/>
    </source>
</evidence>
<dbReference type="PANTHER" id="PTHR48182">
    <property type="entry name" value="PROTEIN SERAC1"/>
    <property type="match status" value="1"/>
</dbReference>
<name>A0A8H6K8G5_9PEZI</name>
<keyword evidence="7" id="KW-0472">Membrane</keyword>
<evidence type="ECO:0000256" key="4">
    <source>
        <dbReference type="ARBA" id="ARBA00007920"/>
    </source>
</evidence>
<evidence type="ECO:0000256" key="1">
    <source>
        <dbReference type="ARBA" id="ARBA00004173"/>
    </source>
</evidence>
<dbReference type="SUPFAM" id="SSF53474">
    <property type="entry name" value="alpha/beta-Hydrolases"/>
    <property type="match status" value="1"/>
</dbReference>
<dbReference type="EMBL" id="WIGO01000145">
    <property type="protein sequence ID" value="KAF6826977.1"/>
    <property type="molecule type" value="Genomic_DNA"/>
</dbReference>
<comment type="subcellular location">
    <subcellularLocation>
        <location evidence="2">Endoplasmic reticulum</location>
    </subcellularLocation>
    <subcellularLocation>
        <location evidence="3">Membrane</location>
    </subcellularLocation>
    <subcellularLocation>
        <location evidence="1">Mitochondrion</location>
    </subcellularLocation>
</comment>
<gene>
    <name evidence="9" type="ORF">CPLU01_09351</name>
</gene>
<dbReference type="InterPro" id="IPR029058">
    <property type="entry name" value="AB_hydrolase_fold"/>
</dbReference>
<evidence type="ECO:0000256" key="5">
    <source>
        <dbReference type="ARBA" id="ARBA00022824"/>
    </source>
</evidence>
<organism evidence="9 10">
    <name type="scientific">Colletotrichum plurivorum</name>
    <dbReference type="NCBI Taxonomy" id="2175906"/>
    <lineage>
        <taxon>Eukaryota</taxon>
        <taxon>Fungi</taxon>
        <taxon>Dikarya</taxon>
        <taxon>Ascomycota</taxon>
        <taxon>Pezizomycotina</taxon>
        <taxon>Sordariomycetes</taxon>
        <taxon>Hypocreomycetidae</taxon>
        <taxon>Glomerellales</taxon>
        <taxon>Glomerellaceae</taxon>
        <taxon>Colletotrichum</taxon>
        <taxon>Colletotrichum orchidearum species complex</taxon>
    </lineage>
</organism>
<sequence length="167" mass="19194">MLTFGYDAKIWHPTQRVSRGTIRHHARRLMEDLDRERTSCGERPLIFVAHSLGGLIVKEMLMLTDKYGEACKRIASSTRALLFFGTPHRGSYYADKGAFAATRLRTFRRIANKMLLKQLGPTSDVIESLETDFPLWVRTREAANHSIEICCFFEMKHMGIMKQLVSD</sequence>
<keyword evidence="6" id="KW-0496">Mitochondrion</keyword>
<evidence type="ECO:0000256" key="7">
    <source>
        <dbReference type="ARBA" id="ARBA00023136"/>
    </source>
</evidence>
<evidence type="ECO:0000259" key="8">
    <source>
        <dbReference type="Pfam" id="PF05057"/>
    </source>
</evidence>
<proteinExistence type="inferred from homology"/>
<dbReference type="InterPro" id="IPR052374">
    <property type="entry name" value="SERAC1"/>
</dbReference>
<dbReference type="AlphaFoldDB" id="A0A8H6K8G5"/>
<keyword evidence="5" id="KW-0256">Endoplasmic reticulum</keyword>
<dbReference type="GO" id="GO:0005783">
    <property type="term" value="C:endoplasmic reticulum"/>
    <property type="evidence" value="ECO:0007669"/>
    <property type="project" value="UniProtKB-SubCell"/>
</dbReference>
<accession>A0A8H6K8G5</accession>
<keyword evidence="10" id="KW-1185">Reference proteome</keyword>
<evidence type="ECO:0000313" key="9">
    <source>
        <dbReference type="EMBL" id="KAF6826977.1"/>
    </source>
</evidence>
<dbReference type="Proteomes" id="UP000654918">
    <property type="component" value="Unassembled WGS sequence"/>
</dbReference>
<dbReference type="InterPro" id="IPR007751">
    <property type="entry name" value="DUF676_lipase-like"/>
</dbReference>